<evidence type="ECO:0000256" key="6">
    <source>
        <dbReference type="ARBA" id="ARBA00023180"/>
    </source>
</evidence>
<reference evidence="12" key="1">
    <citation type="submission" date="2025-08" db="UniProtKB">
        <authorList>
            <consortium name="RefSeq"/>
        </authorList>
    </citation>
    <scope>IDENTIFICATION</scope>
    <source>
        <strain evidence="12">USDA-PBARC FA_bdor</strain>
        <tissue evidence="12">Whole organism</tissue>
    </source>
</reference>
<dbReference type="InterPro" id="IPR000073">
    <property type="entry name" value="AB_hydrolase_1"/>
</dbReference>
<keyword evidence="2 9" id="KW-0732">Signal</keyword>
<accession>A0A9R1U1P2</accession>
<comment type="similarity">
    <text evidence="1 7">Belongs to the AB hydrolase superfamily. Lipase family.</text>
</comment>
<dbReference type="InterPro" id="IPR029058">
    <property type="entry name" value="AB_hydrolase_fold"/>
</dbReference>
<dbReference type="GO" id="GO:0016042">
    <property type="term" value="P:lipid catabolic process"/>
    <property type="evidence" value="ECO:0007669"/>
    <property type="project" value="UniProtKB-KW"/>
</dbReference>
<feature type="domain" description="AB hydrolase-1" evidence="10">
    <location>
        <begin position="83"/>
        <end position="385"/>
    </location>
</feature>
<feature type="chain" id="PRO_5040269951" description="Lipase" evidence="9">
    <location>
        <begin position="24"/>
        <end position="411"/>
    </location>
</feature>
<evidence type="ECO:0000259" key="10">
    <source>
        <dbReference type="Pfam" id="PF00561"/>
    </source>
</evidence>
<dbReference type="GeneID" id="105267287"/>
<dbReference type="PIRSF" id="PIRSF000862">
    <property type="entry name" value="Steryl_ester_lip"/>
    <property type="match status" value="1"/>
</dbReference>
<dbReference type="RefSeq" id="XP_011304328.1">
    <property type="nucleotide sequence ID" value="XM_011306026.1"/>
</dbReference>
<keyword evidence="4 7" id="KW-0442">Lipid degradation</keyword>
<feature type="signal peptide" evidence="9">
    <location>
        <begin position="1"/>
        <end position="23"/>
    </location>
</feature>
<evidence type="ECO:0000256" key="8">
    <source>
        <dbReference type="PIRSR" id="PIRSR000862-1"/>
    </source>
</evidence>
<dbReference type="AlphaFoldDB" id="A0A9R1U1P2"/>
<keyword evidence="11" id="KW-1185">Reference proteome</keyword>
<evidence type="ECO:0000256" key="2">
    <source>
        <dbReference type="ARBA" id="ARBA00022729"/>
    </source>
</evidence>
<keyword evidence="5" id="KW-0443">Lipid metabolism</keyword>
<evidence type="ECO:0000256" key="3">
    <source>
        <dbReference type="ARBA" id="ARBA00022801"/>
    </source>
</evidence>
<sequence>MAEQKRIVIVLFMLSLLFLSGDSRLRDQYRDDGRNSHFRVPNFIGLVAEHGRRAEWHNVTTEDGYILSIFRIVRNNNNYQLGPPIYLQHGLTGTADMFAMVKPERNIAFLLADAGYDVWLGNLRGNAYSRKHKTLSTKDPKFWNFSMDEYAIKDLPAMMDYVLNVTNRSSLSYIGISLGTTISTIFLSNRTDYNSKLNLVVHFAPVTVFKSKTLTRQILLMIADLLEGPDKSFEILPRNRFVHSFVKLVCTASPLMRELCLFLVETFMGRDREQFDIPWDLVLKFALYFPAGCSAKVLFHYFQFLRTGEFGYFDHHDDSINLQYYGKKRAPQYNLSNIVAPMVFFKALNDPLSTLEDDVALIKKLPPNTTLHYEIVNWKNFNHIDFILAKDVKKLVYDRLFEILSDINKFP</sequence>
<name>A0A9R1U1P2_9HYME</name>
<feature type="active site" description="Nucleophile" evidence="8">
    <location>
        <position position="177"/>
    </location>
</feature>
<keyword evidence="6" id="KW-0325">Glycoprotein</keyword>
<evidence type="ECO:0000256" key="9">
    <source>
        <dbReference type="SAM" id="SignalP"/>
    </source>
</evidence>
<organism evidence="11 12">
    <name type="scientific">Fopius arisanus</name>
    <dbReference type="NCBI Taxonomy" id="64838"/>
    <lineage>
        <taxon>Eukaryota</taxon>
        <taxon>Metazoa</taxon>
        <taxon>Ecdysozoa</taxon>
        <taxon>Arthropoda</taxon>
        <taxon>Hexapoda</taxon>
        <taxon>Insecta</taxon>
        <taxon>Pterygota</taxon>
        <taxon>Neoptera</taxon>
        <taxon>Endopterygota</taxon>
        <taxon>Hymenoptera</taxon>
        <taxon>Apocrita</taxon>
        <taxon>Ichneumonoidea</taxon>
        <taxon>Braconidae</taxon>
        <taxon>Opiinae</taxon>
        <taxon>Fopius</taxon>
    </lineage>
</organism>
<dbReference type="GO" id="GO:0016788">
    <property type="term" value="F:hydrolase activity, acting on ester bonds"/>
    <property type="evidence" value="ECO:0007669"/>
    <property type="project" value="InterPro"/>
</dbReference>
<evidence type="ECO:0000256" key="4">
    <source>
        <dbReference type="ARBA" id="ARBA00022963"/>
    </source>
</evidence>
<dbReference type="InterPro" id="IPR025483">
    <property type="entry name" value="Lipase_euk"/>
</dbReference>
<evidence type="ECO:0000313" key="11">
    <source>
        <dbReference type="Proteomes" id="UP000694866"/>
    </source>
</evidence>
<proteinExistence type="inferred from homology"/>
<keyword evidence="3 7" id="KW-0378">Hydrolase</keyword>
<dbReference type="SUPFAM" id="SSF53474">
    <property type="entry name" value="alpha/beta-Hydrolases"/>
    <property type="match status" value="1"/>
</dbReference>
<dbReference type="Proteomes" id="UP000694866">
    <property type="component" value="Unplaced"/>
</dbReference>
<evidence type="ECO:0000313" key="12">
    <source>
        <dbReference type="RefSeq" id="XP_011304328.1"/>
    </source>
</evidence>
<dbReference type="Gene3D" id="3.40.50.1820">
    <property type="entry name" value="alpha/beta hydrolase"/>
    <property type="match status" value="1"/>
</dbReference>
<feature type="active site" description="Charge relay system" evidence="8">
    <location>
        <position position="383"/>
    </location>
</feature>
<protein>
    <recommendedName>
        <fullName evidence="7">Lipase</fullName>
    </recommendedName>
</protein>
<dbReference type="PANTHER" id="PTHR11005">
    <property type="entry name" value="LYSOSOMAL ACID LIPASE-RELATED"/>
    <property type="match status" value="1"/>
</dbReference>
<gene>
    <name evidence="12" type="primary">LOC105267287</name>
</gene>
<dbReference type="FunFam" id="3.40.50.1820:FF:000057">
    <property type="entry name" value="Lipase"/>
    <property type="match status" value="1"/>
</dbReference>
<evidence type="ECO:0000256" key="5">
    <source>
        <dbReference type="ARBA" id="ARBA00023098"/>
    </source>
</evidence>
<dbReference type="KEGG" id="fas:105267287"/>
<evidence type="ECO:0000256" key="1">
    <source>
        <dbReference type="ARBA" id="ARBA00010701"/>
    </source>
</evidence>
<evidence type="ECO:0000256" key="7">
    <source>
        <dbReference type="PIRNR" id="PIRNR000862"/>
    </source>
</evidence>
<dbReference type="OrthoDB" id="9974421at2759"/>
<feature type="active site" description="Charge relay system" evidence="8">
    <location>
        <position position="350"/>
    </location>
</feature>
<dbReference type="Pfam" id="PF00561">
    <property type="entry name" value="Abhydrolase_1"/>
    <property type="match status" value="1"/>
</dbReference>